<dbReference type="PROSITE" id="PS50076">
    <property type="entry name" value="DNAJ_2"/>
    <property type="match status" value="1"/>
</dbReference>
<proteinExistence type="predicted"/>
<dbReference type="Pfam" id="PF00226">
    <property type="entry name" value="DnaJ"/>
    <property type="match status" value="1"/>
</dbReference>
<dbReference type="Gene3D" id="1.10.287.110">
    <property type="entry name" value="DnaJ domain"/>
    <property type="match status" value="1"/>
</dbReference>
<comment type="caution">
    <text evidence="2">The sequence shown here is derived from an EMBL/GenBank/DDBJ whole genome shotgun (WGS) entry which is preliminary data.</text>
</comment>
<evidence type="ECO:0000313" key="3">
    <source>
        <dbReference type="Proteomes" id="UP001318860"/>
    </source>
</evidence>
<dbReference type="SUPFAM" id="SSF46565">
    <property type="entry name" value="Chaperone J-domain"/>
    <property type="match status" value="1"/>
</dbReference>
<feature type="domain" description="J" evidence="1">
    <location>
        <begin position="84"/>
        <end position="148"/>
    </location>
</feature>
<dbReference type="PRINTS" id="PR00625">
    <property type="entry name" value="JDOMAIN"/>
</dbReference>
<evidence type="ECO:0000313" key="2">
    <source>
        <dbReference type="EMBL" id="KAK6129967.1"/>
    </source>
</evidence>
<gene>
    <name evidence="2" type="ORF">DH2020_036287</name>
</gene>
<keyword evidence="3" id="KW-1185">Reference proteome</keyword>
<name>A0ABR0V588_REHGL</name>
<reference evidence="2 3" key="1">
    <citation type="journal article" date="2021" name="Comput. Struct. Biotechnol. J.">
        <title>De novo genome assembly of the potent medicinal plant Rehmannia glutinosa using nanopore technology.</title>
        <authorList>
            <person name="Ma L."/>
            <person name="Dong C."/>
            <person name="Song C."/>
            <person name="Wang X."/>
            <person name="Zheng X."/>
            <person name="Niu Y."/>
            <person name="Chen S."/>
            <person name="Feng W."/>
        </authorList>
    </citation>
    <scope>NUCLEOTIDE SEQUENCE [LARGE SCALE GENOMIC DNA]</scope>
    <source>
        <strain evidence="2">DH-2019</strain>
    </source>
</reference>
<organism evidence="2 3">
    <name type="scientific">Rehmannia glutinosa</name>
    <name type="common">Chinese foxglove</name>
    <dbReference type="NCBI Taxonomy" id="99300"/>
    <lineage>
        <taxon>Eukaryota</taxon>
        <taxon>Viridiplantae</taxon>
        <taxon>Streptophyta</taxon>
        <taxon>Embryophyta</taxon>
        <taxon>Tracheophyta</taxon>
        <taxon>Spermatophyta</taxon>
        <taxon>Magnoliopsida</taxon>
        <taxon>eudicotyledons</taxon>
        <taxon>Gunneridae</taxon>
        <taxon>Pentapetalae</taxon>
        <taxon>asterids</taxon>
        <taxon>lamiids</taxon>
        <taxon>Lamiales</taxon>
        <taxon>Orobanchaceae</taxon>
        <taxon>Rehmannieae</taxon>
        <taxon>Rehmannia</taxon>
    </lineage>
</organism>
<dbReference type="Pfam" id="PF23551">
    <property type="entry name" value="Zn_ribbon_20"/>
    <property type="match status" value="1"/>
</dbReference>
<dbReference type="InterPro" id="IPR024593">
    <property type="entry name" value="DUF3444"/>
</dbReference>
<dbReference type="Pfam" id="PF11926">
    <property type="entry name" value="DUF3444"/>
    <property type="match status" value="1"/>
</dbReference>
<dbReference type="Proteomes" id="UP001318860">
    <property type="component" value="Unassembled WGS sequence"/>
</dbReference>
<accession>A0ABR0V588</accession>
<dbReference type="EMBL" id="JABTTQ020001606">
    <property type="protein sequence ID" value="KAK6129967.1"/>
    <property type="molecule type" value="Genomic_DNA"/>
</dbReference>
<dbReference type="InterPro" id="IPR036869">
    <property type="entry name" value="J_dom_sf"/>
</dbReference>
<sequence>MSDEDEKSGSIASARPEEEALRLKTLAEQKYSSSKSALKYAKRAHKLHPSLDGLPEMLTAFKILRTAAAPVFEISSATPNSTPDYYKILQVERFSHINTIKRQYKKLALTLHPDKNPFVASSEAFKLVGEAARVLSDKIRRKEYDMKLRIAMQSKAAEEVGFGAEGAAETFWTACSTCRLLHQFERKYLGRNLLCPRCKKSFKAMEVEEDTNNGGDVEKSEGVGASQTRVSARIRERVAKCGNLGVKRKISSVGDVLERLEMKMARNTGGDDGCMLLKDLKPKRVEKVEKSGGRDGGGIDGFRLKKVEKLVNGDNKALKNGEVEIVESERTKRAKAREEEAMTLSQMRVLAKKKKKKQVQGKLVIEEKEVNGDKLKAKEEEVENEKGNEVEKKEMVQPMLKTYKRRVSKDKNVEIVNRISKSPMISEIERDKSPRKGNLQVIPVENEKEKGGGKEKENEVEYKREKRERRRVSKYGDFEVESIKPSKNHVNLEIERLITKKKGNLEIMPVEDSDFHDFDKDRRDRSFKKGQVWAVYDDDDGMPRQYALVDQIVSINPFEVTLSWLQFQSNGDEELVNWQKHVSCGSFKVSRKVSIKYLNLFSHVVDCERAARKAYRIYPTKGSVWALYRNNAPNDNRCYDIVLSLSSYSDMYGLSVAHLEKVPGFRTVFRRSEIGANAVVCLGNNDVFKLFSHQIPAKKLSGDEALGLPKDCWELDPASLNPQLLIGM</sequence>
<dbReference type="InterPro" id="IPR001623">
    <property type="entry name" value="DnaJ_domain"/>
</dbReference>
<dbReference type="PANTHER" id="PTHR44137">
    <property type="entry name" value="BNAC03G44070D PROTEIN"/>
    <property type="match status" value="1"/>
</dbReference>
<dbReference type="CDD" id="cd06257">
    <property type="entry name" value="DnaJ"/>
    <property type="match status" value="1"/>
</dbReference>
<dbReference type="PANTHER" id="PTHR44137:SF24">
    <property type="entry name" value="DNAJ HEAT SHOCK N-TERMINAL DOMAIN-CONTAINING PROTEIN"/>
    <property type="match status" value="1"/>
</dbReference>
<dbReference type="InterPro" id="IPR056988">
    <property type="entry name" value="Zn_ribbon_pln"/>
</dbReference>
<dbReference type="SMART" id="SM00271">
    <property type="entry name" value="DnaJ"/>
    <property type="match status" value="1"/>
</dbReference>
<evidence type="ECO:0000259" key="1">
    <source>
        <dbReference type="PROSITE" id="PS50076"/>
    </source>
</evidence>
<protein>
    <recommendedName>
        <fullName evidence="1">J domain-containing protein</fullName>
    </recommendedName>
</protein>